<dbReference type="STRING" id="1429043.X474_21915"/>
<dbReference type="EMBL" id="AZAC01000038">
    <property type="protein sequence ID" value="KIX11905.1"/>
    <property type="molecule type" value="Genomic_DNA"/>
</dbReference>
<proteinExistence type="predicted"/>
<sequence>MEKDRYDDQQHFWCPMLGQPMTFAYCRKMREGKPCHRVVACFSPHFDVEAYLKEQYGEEEVKQILAPASGRMEKIMDTLAGETGKKGD</sequence>
<comment type="caution">
    <text evidence="1">The sequence shown here is derived from an EMBL/GenBank/DDBJ whole genome shotgun (WGS) entry which is preliminary data.</text>
</comment>
<accession>A0A0D2JQY5</accession>
<keyword evidence="2" id="KW-1185">Reference proteome</keyword>
<reference evidence="1 2" key="1">
    <citation type="submission" date="2013-11" db="EMBL/GenBank/DDBJ databases">
        <title>Metagenomic analysis of a methanogenic consortium involved in long chain n-alkane degradation.</title>
        <authorList>
            <person name="Davidova I.A."/>
            <person name="Callaghan A.V."/>
            <person name="Wawrik B."/>
            <person name="Pruitt S."/>
            <person name="Marks C."/>
            <person name="Duncan K.E."/>
            <person name="Suflita J.M."/>
        </authorList>
    </citation>
    <scope>NUCLEOTIDE SEQUENCE [LARGE SCALE GENOMIC DNA]</scope>
    <source>
        <strain evidence="1 2">SPR</strain>
    </source>
</reference>
<dbReference type="AlphaFoldDB" id="A0A0D2JQY5"/>
<dbReference type="Proteomes" id="UP000032233">
    <property type="component" value="Unassembled WGS sequence"/>
</dbReference>
<protein>
    <submittedName>
        <fullName evidence="1">Uncharacterized protein</fullName>
    </submittedName>
</protein>
<dbReference type="InParanoid" id="A0A0D2JQY5"/>
<dbReference type="OrthoDB" id="5421967at2"/>
<dbReference type="RefSeq" id="WP_044351364.1">
    <property type="nucleotide sequence ID" value="NZ_AZAC01000038.1"/>
</dbReference>
<evidence type="ECO:0000313" key="2">
    <source>
        <dbReference type="Proteomes" id="UP000032233"/>
    </source>
</evidence>
<organism evidence="1 2">
    <name type="scientific">Dethiosulfatarculus sandiegensis</name>
    <dbReference type="NCBI Taxonomy" id="1429043"/>
    <lineage>
        <taxon>Bacteria</taxon>
        <taxon>Pseudomonadati</taxon>
        <taxon>Thermodesulfobacteriota</taxon>
        <taxon>Desulfarculia</taxon>
        <taxon>Desulfarculales</taxon>
        <taxon>Desulfarculaceae</taxon>
        <taxon>Dethiosulfatarculus</taxon>
    </lineage>
</organism>
<gene>
    <name evidence="1" type="ORF">X474_21915</name>
</gene>
<evidence type="ECO:0000313" key="1">
    <source>
        <dbReference type="EMBL" id="KIX11905.1"/>
    </source>
</evidence>
<name>A0A0D2JQY5_9BACT</name>